<dbReference type="RefSeq" id="WP_114626707.1">
    <property type="nucleotide sequence ID" value="NZ_QQNA01000272.1"/>
</dbReference>
<dbReference type="Gene3D" id="3.10.450.50">
    <property type="match status" value="1"/>
</dbReference>
<dbReference type="Pfam" id="PF14534">
    <property type="entry name" value="DUF4440"/>
    <property type="match status" value="1"/>
</dbReference>
<dbReference type="SUPFAM" id="SSF54427">
    <property type="entry name" value="NTF2-like"/>
    <property type="match status" value="1"/>
</dbReference>
<dbReference type="Proteomes" id="UP000253741">
    <property type="component" value="Unassembled WGS sequence"/>
</dbReference>
<dbReference type="AlphaFoldDB" id="A0A370B3B0"/>
<evidence type="ECO:0000259" key="1">
    <source>
        <dbReference type="Pfam" id="PF14534"/>
    </source>
</evidence>
<gene>
    <name evidence="2" type="ORF">DVH02_28335</name>
</gene>
<proteinExistence type="predicted"/>
<dbReference type="EMBL" id="QQNA01000272">
    <property type="protein sequence ID" value="RDG34869.1"/>
    <property type="molecule type" value="Genomic_DNA"/>
</dbReference>
<comment type="caution">
    <text evidence="2">The sequence shown here is derived from an EMBL/GenBank/DDBJ whole genome shotgun (WGS) entry which is preliminary data.</text>
</comment>
<name>A0A370B3B0_9ACTN</name>
<dbReference type="InterPro" id="IPR027843">
    <property type="entry name" value="DUF4440"/>
</dbReference>
<evidence type="ECO:0000313" key="2">
    <source>
        <dbReference type="EMBL" id="RDG34869.1"/>
    </source>
</evidence>
<keyword evidence="3" id="KW-1185">Reference proteome</keyword>
<dbReference type="OrthoDB" id="7845843at2"/>
<accession>A0A370B3B0</accession>
<sequence>MVVDESDERAVQAAVAAETRLLDPGVRASPELVSALLDPDFTEIGASGRRWDATSILTVTSAGSVLPESPVEVSELAGAVLAPGIVHLTYLADNGGRRVRRSSLWRLTATGWRLYFHQGTPTS</sequence>
<feature type="domain" description="DUF4440" evidence="1">
    <location>
        <begin position="16"/>
        <end position="114"/>
    </location>
</feature>
<dbReference type="InterPro" id="IPR032710">
    <property type="entry name" value="NTF2-like_dom_sf"/>
</dbReference>
<evidence type="ECO:0000313" key="3">
    <source>
        <dbReference type="Proteomes" id="UP000253741"/>
    </source>
</evidence>
<organism evidence="2 3">
    <name type="scientific">Streptomyces corynorhini</name>
    <dbReference type="NCBI Taxonomy" id="2282652"/>
    <lineage>
        <taxon>Bacteria</taxon>
        <taxon>Bacillati</taxon>
        <taxon>Actinomycetota</taxon>
        <taxon>Actinomycetes</taxon>
        <taxon>Kitasatosporales</taxon>
        <taxon>Streptomycetaceae</taxon>
        <taxon>Streptomyces</taxon>
    </lineage>
</organism>
<reference evidence="2 3" key="1">
    <citation type="submission" date="2018-07" db="EMBL/GenBank/DDBJ databases">
        <title>Streptomyces species from bats.</title>
        <authorList>
            <person name="Dunlap C."/>
        </authorList>
    </citation>
    <scope>NUCLEOTIDE SEQUENCE [LARGE SCALE GENOMIC DNA]</scope>
    <source>
        <strain evidence="2 3">AC230</strain>
    </source>
</reference>
<protein>
    <submittedName>
        <fullName evidence="2">DUF4440 domain-containing protein</fullName>
    </submittedName>
</protein>